<protein>
    <submittedName>
        <fullName evidence="2">Replisome organizer</fullName>
    </submittedName>
</protein>
<accession>A0A8S5Q3A9</accession>
<evidence type="ECO:0000256" key="1">
    <source>
        <dbReference type="SAM" id="MobiDB-lite"/>
    </source>
</evidence>
<proteinExistence type="predicted"/>
<evidence type="ECO:0000313" key="2">
    <source>
        <dbReference type="EMBL" id="DAE13815.1"/>
    </source>
</evidence>
<sequence length="257" mass="30026">MQGDYIKLNRKILEWEWWGDIKTYRVFTYCLLQANWKERSWNGMAIERGSFPTSLPRIAKDCSLTENEVRTALKHLKSTGEITDKPFNKFRIITVSNYDLYQCDNRQDHSQITDKSQAVNRQTTGKSQANHRQLTALEEGKNRKKERKEEGKNNYQQIADMYNSICISYPKVQSLSDARKRALGARLRIYNLDDFRNLFEKAEASNFLKGENGRDWSANFDWLIKDSNMAKVLDGNYDCKTDKQQGRQLTDDFFTGG</sequence>
<feature type="compositionally biased region" description="Polar residues" evidence="1">
    <location>
        <begin position="113"/>
        <end position="131"/>
    </location>
</feature>
<name>A0A8S5Q3A9_9CAUD</name>
<organism evidence="2">
    <name type="scientific">Siphoviridae sp. ctLNL10</name>
    <dbReference type="NCBI Taxonomy" id="2825453"/>
    <lineage>
        <taxon>Viruses</taxon>
        <taxon>Duplodnaviria</taxon>
        <taxon>Heunggongvirae</taxon>
        <taxon>Uroviricota</taxon>
        <taxon>Caudoviricetes</taxon>
    </lineage>
</organism>
<dbReference type="EMBL" id="BK015570">
    <property type="protein sequence ID" value="DAE13815.1"/>
    <property type="molecule type" value="Genomic_DNA"/>
</dbReference>
<reference evidence="2" key="1">
    <citation type="journal article" date="2021" name="Proc. Natl. Acad. Sci. U.S.A.">
        <title>A Catalog of Tens of Thousands of Viruses from Human Metagenomes Reveals Hidden Associations with Chronic Diseases.</title>
        <authorList>
            <person name="Tisza M.J."/>
            <person name="Buck C.B."/>
        </authorList>
    </citation>
    <scope>NUCLEOTIDE SEQUENCE</scope>
    <source>
        <strain evidence="2">CtLNL10</strain>
    </source>
</reference>
<feature type="region of interest" description="Disordered" evidence="1">
    <location>
        <begin position="111"/>
        <end position="131"/>
    </location>
</feature>